<keyword evidence="3" id="KW-1185">Reference proteome</keyword>
<dbReference type="InterPro" id="IPR058337">
    <property type="entry name" value="DUF8024"/>
</dbReference>
<protein>
    <submittedName>
        <fullName evidence="2">Uncharacterized protein</fullName>
    </submittedName>
</protein>
<reference evidence="2 3" key="1">
    <citation type="journal article" date="2019" name="Int. J. Syst. Evol. Microbiol.">
        <title>The Global Catalogue of Microorganisms (GCM) 10K type strain sequencing project: providing services to taxonomists for standard genome sequencing and annotation.</title>
        <authorList>
            <consortium name="The Broad Institute Genomics Platform"/>
            <consortium name="The Broad Institute Genome Sequencing Center for Infectious Disease"/>
            <person name="Wu L."/>
            <person name="Ma J."/>
        </authorList>
    </citation>
    <scope>NUCLEOTIDE SEQUENCE [LARGE SCALE GENOMIC DNA]</scope>
    <source>
        <strain evidence="2 3">DSM 29988</strain>
    </source>
</reference>
<evidence type="ECO:0000313" key="2">
    <source>
        <dbReference type="EMBL" id="MFC7202744.1"/>
    </source>
</evidence>
<dbReference type="Proteomes" id="UP001596481">
    <property type="component" value="Unassembled WGS sequence"/>
</dbReference>
<organism evidence="2 3">
    <name type="scientific">Haloferax namakaokahaiae</name>
    <dbReference type="NCBI Taxonomy" id="1748331"/>
    <lineage>
        <taxon>Archaea</taxon>
        <taxon>Methanobacteriati</taxon>
        <taxon>Methanobacteriota</taxon>
        <taxon>Stenosarchaea group</taxon>
        <taxon>Halobacteria</taxon>
        <taxon>Halobacteriales</taxon>
        <taxon>Haloferacaceae</taxon>
        <taxon>Haloferax</taxon>
    </lineage>
</organism>
<proteinExistence type="predicted"/>
<dbReference type="RefSeq" id="WP_390222035.1">
    <property type="nucleotide sequence ID" value="NZ_JBHTAA010000001.1"/>
</dbReference>
<gene>
    <name evidence="2" type="ORF">ACFQJC_04405</name>
</gene>
<keyword evidence="1" id="KW-0472">Membrane</keyword>
<evidence type="ECO:0000313" key="3">
    <source>
        <dbReference type="Proteomes" id="UP001596481"/>
    </source>
</evidence>
<dbReference type="Pfam" id="PF26067">
    <property type="entry name" value="DUF8024"/>
    <property type="match status" value="1"/>
</dbReference>
<dbReference type="AlphaFoldDB" id="A0ABD5ZCA9"/>
<sequence>MATFTDFLVALVQSIIDLTVAFADVALSDPLSTISFLFGNLFIIASVGALVYLVLGALVSELVVTTGADRRSQRKPAQRE</sequence>
<feature type="transmembrane region" description="Helical" evidence="1">
    <location>
        <begin position="39"/>
        <end position="64"/>
    </location>
</feature>
<keyword evidence="1" id="KW-1133">Transmembrane helix</keyword>
<keyword evidence="1" id="KW-0812">Transmembrane</keyword>
<accession>A0ABD5ZCA9</accession>
<evidence type="ECO:0000256" key="1">
    <source>
        <dbReference type="SAM" id="Phobius"/>
    </source>
</evidence>
<name>A0ABD5ZCA9_9EURY</name>
<dbReference type="EMBL" id="JBHTAA010000001">
    <property type="protein sequence ID" value="MFC7202744.1"/>
    <property type="molecule type" value="Genomic_DNA"/>
</dbReference>
<comment type="caution">
    <text evidence="2">The sequence shown here is derived from an EMBL/GenBank/DDBJ whole genome shotgun (WGS) entry which is preliminary data.</text>
</comment>